<keyword evidence="6" id="KW-1185">Reference proteome</keyword>
<dbReference type="NCBIfam" id="TIGR02595">
    <property type="entry name" value="PEP_CTERM"/>
    <property type="match status" value="1"/>
</dbReference>
<dbReference type="GO" id="GO:0016798">
    <property type="term" value="F:hydrolase activity, acting on glycosyl bonds"/>
    <property type="evidence" value="ECO:0007669"/>
    <property type="project" value="InterPro"/>
</dbReference>
<dbReference type="RefSeq" id="WP_145064091.1">
    <property type="nucleotide sequence ID" value="NZ_CP036263.1"/>
</dbReference>
<dbReference type="InterPro" id="IPR003305">
    <property type="entry name" value="CenC_carb-bd"/>
</dbReference>
<name>A0A517MYD8_9BACT</name>
<organism evidence="5 6">
    <name type="scientific">Adhaeretor mobilis</name>
    <dbReference type="NCBI Taxonomy" id="1930276"/>
    <lineage>
        <taxon>Bacteria</taxon>
        <taxon>Pseudomonadati</taxon>
        <taxon>Planctomycetota</taxon>
        <taxon>Planctomycetia</taxon>
        <taxon>Pirellulales</taxon>
        <taxon>Lacipirellulaceae</taxon>
        <taxon>Adhaeretor</taxon>
    </lineage>
</organism>
<dbReference type="InterPro" id="IPR008979">
    <property type="entry name" value="Galactose-bd-like_sf"/>
</dbReference>
<dbReference type="Proteomes" id="UP000319852">
    <property type="component" value="Chromosome"/>
</dbReference>
<sequence precursor="true">MSISRGILRASFAMLILAGLSLDASAVELAINGGFEAGDTSDWVSFPSGSSTFTAESVSPNTGSFNGKLENTATGSAAVIKQANVGVGTVTPGQDITINFWARGSAEAGGVHFAELFSELDGGGTSKSEILSGAPLFPPSDTTWTEYTFNTTLGPDVSGGVTLQFNAATGANLGSFSILEIDDVSISVAGIPEPTSLALLSLAGLGLAGRRRR</sequence>
<dbReference type="Pfam" id="PF07589">
    <property type="entry name" value="PEP-CTERM"/>
    <property type="match status" value="1"/>
</dbReference>
<evidence type="ECO:0000313" key="5">
    <source>
        <dbReference type="EMBL" id="QDS99900.1"/>
    </source>
</evidence>
<evidence type="ECO:0000313" key="6">
    <source>
        <dbReference type="Proteomes" id="UP000319852"/>
    </source>
</evidence>
<dbReference type="AlphaFoldDB" id="A0A517MYD8"/>
<evidence type="ECO:0000256" key="2">
    <source>
        <dbReference type="SAM" id="SignalP"/>
    </source>
</evidence>
<proteinExistence type="predicted"/>
<keyword evidence="2" id="KW-0732">Signal</keyword>
<dbReference type="Pfam" id="PF02018">
    <property type="entry name" value="CBM_4_9"/>
    <property type="match status" value="1"/>
</dbReference>
<evidence type="ECO:0000259" key="4">
    <source>
        <dbReference type="Pfam" id="PF07589"/>
    </source>
</evidence>
<evidence type="ECO:0000259" key="3">
    <source>
        <dbReference type="Pfam" id="PF02018"/>
    </source>
</evidence>
<keyword evidence="1" id="KW-0378">Hydrolase</keyword>
<feature type="signal peptide" evidence="2">
    <location>
        <begin position="1"/>
        <end position="26"/>
    </location>
</feature>
<dbReference type="OrthoDB" id="264044at2"/>
<dbReference type="Gene3D" id="2.60.120.260">
    <property type="entry name" value="Galactose-binding domain-like"/>
    <property type="match status" value="1"/>
</dbReference>
<dbReference type="EMBL" id="CP036263">
    <property type="protein sequence ID" value="QDS99900.1"/>
    <property type="molecule type" value="Genomic_DNA"/>
</dbReference>
<feature type="domain" description="Ice-binding protein C-terminal" evidence="4">
    <location>
        <begin position="191"/>
        <end position="212"/>
    </location>
</feature>
<evidence type="ECO:0000256" key="1">
    <source>
        <dbReference type="ARBA" id="ARBA00022801"/>
    </source>
</evidence>
<dbReference type="InterPro" id="IPR013424">
    <property type="entry name" value="Ice-binding_C"/>
</dbReference>
<dbReference type="SUPFAM" id="SSF49785">
    <property type="entry name" value="Galactose-binding domain-like"/>
    <property type="match status" value="1"/>
</dbReference>
<gene>
    <name evidence="5" type="ORF">HG15A2_32310</name>
</gene>
<dbReference type="KEGG" id="amob:HG15A2_32310"/>
<feature type="domain" description="CBM-cenC" evidence="3">
    <location>
        <begin position="28"/>
        <end position="165"/>
    </location>
</feature>
<feature type="chain" id="PRO_5022054432" evidence="2">
    <location>
        <begin position="27"/>
        <end position="213"/>
    </location>
</feature>
<protein>
    <submittedName>
        <fullName evidence="5">Carbohydrate binding domain protein</fullName>
    </submittedName>
</protein>
<reference evidence="5 6" key="1">
    <citation type="submission" date="2019-02" db="EMBL/GenBank/DDBJ databases">
        <title>Deep-cultivation of Planctomycetes and their phenomic and genomic characterization uncovers novel biology.</title>
        <authorList>
            <person name="Wiegand S."/>
            <person name="Jogler M."/>
            <person name="Boedeker C."/>
            <person name="Pinto D."/>
            <person name="Vollmers J."/>
            <person name="Rivas-Marin E."/>
            <person name="Kohn T."/>
            <person name="Peeters S.H."/>
            <person name="Heuer A."/>
            <person name="Rast P."/>
            <person name="Oberbeckmann S."/>
            <person name="Bunk B."/>
            <person name="Jeske O."/>
            <person name="Meyerdierks A."/>
            <person name="Storesund J.E."/>
            <person name="Kallscheuer N."/>
            <person name="Luecker S."/>
            <person name="Lage O.M."/>
            <person name="Pohl T."/>
            <person name="Merkel B.J."/>
            <person name="Hornburger P."/>
            <person name="Mueller R.-W."/>
            <person name="Bruemmer F."/>
            <person name="Labrenz M."/>
            <person name="Spormann A.M."/>
            <person name="Op den Camp H."/>
            <person name="Overmann J."/>
            <person name="Amann R."/>
            <person name="Jetten M.S.M."/>
            <person name="Mascher T."/>
            <person name="Medema M.H."/>
            <person name="Devos D.P."/>
            <person name="Kaster A.-K."/>
            <person name="Ovreas L."/>
            <person name="Rohde M."/>
            <person name="Galperin M.Y."/>
            <person name="Jogler C."/>
        </authorList>
    </citation>
    <scope>NUCLEOTIDE SEQUENCE [LARGE SCALE GENOMIC DNA]</scope>
    <source>
        <strain evidence="5 6">HG15A2</strain>
    </source>
</reference>
<accession>A0A517MYD8</accession>